<feature type="region of interest" description="Disordered" evidence="1">
    <location>
        <begin position="328"/>
        <end position="363"/>
    </location>
</feature>
<comment type="caution">
    <text evidence="2">The sequence shown here is derived from an EMBL/GenBank/DDBJ whole genome shotgun (WGS) entry which is preliminary data.</text>
</comment>
<accession>A0AAE1KKQ7</accession>
<feature type="region of interest" description="Disordered" evidence="1">
    <location>
        <begin position="56"/>
        <end position="82"/>
    </location>
</feature>
<sequence length="371" mass="38620">MGCGEEKRGRGGLYQPTNSPNDVMPSNDPSNWAEVLTAAVTTPCKLLRQHEELPDRLQHQREGQVAGQTTGGGRASGVEEWWGRSSEGRRAVVVVWCGSGRDGGAVTVASPPPPPAAAMSAKRKPRTPTPPPPKEEADDESEDLFAGRRVSVSEFDGQDFGYESVSSPGSSSTSSEPAYIRKPGFEHHAHEFRATPPTPITTTVGGAGGSLGITATLITNLVGGKPIRASLHTPAGLQSPTGSLTSKGSKKKKSSVQEPREGRGSGNGSPSPNPTRPKLKKDPLPMKMRAFPQSFWLQPNKNNNLPPSCSTLPPLILGKDSSDVIDVRPVTPPNEDRNGGGVGGGGGGGGGGGEAGAGAGAGEWWWGAWSY</sequence>
<gene>
    <name evidence="2" type="ORF">Pcinc_020881</name>
</gene>
<name>A0AAE1KKQ7_PETCI</name>
<feature type="region of interest" description="Disordered" evidence="1">
    <location>
        <begin position="1"/>
        <end position="30"/>
    </location>
</feature>
<reference evidence="2" key="1">
    <citation type="submission" date="2023-10" db="EMBL/GenBank/DDBJ databases">
        <title>Genome assemblies of two species of porcelain crab, Petrolisthes cinctipes and Petrolisthes manimaculis (Anomura: Porcellanidae).</title>
        <authorList>
            <person name="Angst P."/>
        </authorList>
    </citation>
    <scope>NUCLEOTIDE SEQUENCE</scope>
    <source>
        <strain evidence="2">PB745_01</strain>
        <tissue evidence="2">Gill</tissue>
    </source>
</reference>
<dbReference type="AlphaFoldDB" id="A0AAE1KKQ7"/>
<evidence type="ECO:0000256" key="1">
    <source>
        <dbReference type="SAM" id="MobiDB-lite"/>
    </source>
</evidence>
<evidence type="ECO:0000313" key="3">
    <source>
        <dbReference type="Proteomes" id="UP001286313"/>
    </source>
</evidence>
<feature type="compositionally biased region" description="Gly residues" evidence="1">
    <location>
        <begin position="339"/>
        <end position="361"/>
    </location>
</feature>
<proteinExistence type="predicted"/>
<protein>
    <submittedName>
        <fullName evidence="2">Uncharacterized protein</fullName>
    </submittedName>
</protein>
<evidence type="ECO:0000313" key="2">
    <source>
        <dbReference type="EMBL" id="KAK3874150.1"/>
    </source>
</evidence>
<keyword evidence="3" id="KW-1185">Reference proteome</keyword>
<feature type="region of interest" description="Disordered" evidence="1">
    <location>
        <begin position="231"/>
        <end position="284"/>
    </location>
</feature>
<organism evidence="2 3">
    <name type="scientific">Petrolisthes cinctipes</name>
    <name type="common">Flat porcelain crab</name>
    <dbReference type="NCBI Taxonomy" id="88211"/>
    <lineage>
        <taxon>Eukaryota</taxon>
        <taxon>Metazoa</taxon>
        <taxon>Ecdysozoa</taxon>
        <taxon>Arthropoda</taxon>
        <taxon>Crustacea</taxon>
        <taxon>Multicrustacea</taxon>
        <taxon>Malacostraca</taxon>
        <taxon>Eumalacostraca</taxon>
        <taxon>Eucarida</taxon>
        <taxon>Decapoda</taxon>
        <taxon>Pleocyemata</taxon>
        <taxon>Anomura</taxon>
        <taxon>Galatheoidea</taxon>
        <taxon>Porcellanidae</taxon>
        <taxon>Petrolisthes</taxon>
    </lineage>
</organism>
<feature type="region of interest" description="Disordered" evidence="1">
    <location>
        <begin position="156"/>
        <end position="179"/>
    </location>
</feature>
<feature type="compositionally biased region" description="Low complexity" evidence="1">
    <location>
        <begin position="164"/>
        <end position="175"/>
    </location>
</feature>
<dbReference type="EMBL" id="JAWQEG010002132">
    <property type="protein sequence ID" value="KAK3874150.1"/>
    <property type="molecule type" value="Genomic_DNA"/>
</dbReference>
<dbReference type="Proteomes" id="UP001286313">
    <property type="component" value="Unassembled WGS sequence"/>
</dbReference>
<feature type="region of interest" description="Disordered" evidence="1">
    <location>
        <begin position="104"/>
        <end position="143"/>
    </location>
</feature>